<dbReference type="WBParaSite" id="nRc.2.0.1.t06055-RA">
    <property type="protein sequence ID" value="nRc.2.0.1.t06055-RA"/>
    <property type="gene ID" value="nRc.2.0.1.g06055"/>
</dbReference>
<keyword evidence="1" id="KW-1185">Reference proteome</keyword>
<dbReference type="Proteomes" id="UP000887565">
    <property type="component" value="Unplaced"/>
</dbReference>
<reference evidence="2" key="1">
    <citation type="submission" date="2022-11" db="UniProtKB">
        <authorList>
            <consortium name="WormBaseParasite"/>
        </authorList>
    </citation>
    <scope>IDENTIFICATION</scope>
</reference>
<proteinExistence type="predicted"/>
<protein>
    <submittedName>
        <fullName evidence="2">Uncharacterized protein</fullName>
    </submittedName>
</protein>
<evidence type="ECO:0000313" key="1">
    <source>
        <dbReference type="Proteomes" id="UP000887565"/>
    </source>
</evidence>
<sequence length="117" mass="13202">MYVNAHGKNWGLATEEVVACTKLRVEGPLKDRQNLQELSPYDHPYGRKLSGIVLMTSQSTPLITTSDVLVPSFRWCPYRCLEKCASPLYIIREFPDSAGRNTTAEICTMCFEALEDN</sequence>
<dbReference type="AlphaFoldDB" id="A0A915HW83"/>
<name>A0A915HW83_ROMCU</name>
<organism evidence="1 2">
    <name type="scientific">Romanomermis culicivorax</name>
    <name type="common">Nematode worm</name>
    <dbReference type="NCBI Taxonomy" id="13658"/>
    <lineage>
        <taxon>Eukaryota</taxon>
        <taxon>Metazoa</taxon>
        <taxon>Ecdysozoa</taxon>
        <taxon>Nematoda</taxon>
        <taxon>Enoplea</taxon>
        <taxon>Dorylaimia</taxon>
        <taxon>Mermithida</taxon>
        <taxon>Mermithoidea</taxon>
        <taxon>Mermithidae</taxon>
        <taxon>Romanomermis</taxon>
    </lineage>
</organism>
<accession>A0A915HW83</accession>
<evidence type="ECO:0000313" key="2">
    <source>
        <dbReference type="WBParaSite" id="nRc.2.0.1.t06055-RA"/>
    </source>
</evidence>